<dbReference type="PANTHER" id="PTHR47939">
    <property type="entry name" value="MEMBRANE-ASSOCIATED SALT-INDUCIBLE PROTEIN-LIKE"/>
    <property type="match status" value="1"/>
</dbReference>
<dbReference type="PANTHER" id="PTHR47939:SF13">
    <property type="entry name" value="OS03G0201400 PROTEIN"/>
    <property type="match status" value="1"/>
</dbReference>
<keyword evidence="3" id="KW-1185">Reference proteome</keyword>
<protein>
    <submittedName>
        <fullName evidence="2">Uu.00g096820.m01.CDS01</fullName>
    </submittedName>
</protein>
<keyword evidence="1" id="KW-0677">Repeat</keyword>
<dbReference type="InterPro" id="IPR011990">
    <property type="entry name" value="TPR-like_helical_dom_sf"/>
</dbReference>
<name>A0AAI8VCD1_9PEZI</name>
<gene>
    <name evidence="2" type="ORF">KHLLAP_LOCUS2756</name>
</gene>
<evidence type="ECO:0000256" key="1">
    <source>
        <dbReference type="ARBA" id="ARBA00022737"/>
    </source>
</evidence>
<comment type="caution">
    <text evidence="2">The sequence shown here is derived from an EMBL/GenBank/DDBJ whole genome shotgun (WGS) entry which is preliminary data.</text>
</comment>
<organism evidence="2 3">
    <name type="scientific">Anthostomella pinea</name>
    <dbReference type="NCBI Taxonomy" id="933095"/>
    <lineage>
        <taxon>Eukaryota</taxon>
        <taxon>Fungi</taxon>
        <taxon>Dikarya</taxon>
        <taxon>Ascomycota</taxon>
        <taxon>Pezizomycotina</taxon>
        <taxon>Sordariomycetes</taxon>
        <taxon>Xylariomycetidae</taxon>
        <taxon>Xylariales</taxon>
        <taxon>Xylariaceae</taxon>
        <taxon>Anthostomella</taxon>
    </lineage>
</organism>
<dbReference type="Gene3D" id="1.25.40.10">
    <property type="entry name" value="Tetratricopeptide repeat domain"/>
    <property type="match status" value="2"/>
</dbReference>
<proteinExistence type="predicted"/>
<dbReference type="AlphaFoldDB" id="A0AAI8VCD1"/>
<dbReference type="InterPro" id="IPR050667">
    <property type="entry name" value="PPR-containing_protein"/>
</dbReference>
<dbReference type="EMBL" id="CAUWAG010000004">
    <property type="protein sequence ID" value="CAJ2502288.1"/>
    <property type="molecule type" value="Genomic_DNA"/>
</dbReference>
<evidence type="ECO:0000313" key="2">
    <source>
        <dbReference type="EMBL" id="CAJ2502288.1"/>
    </source>
</evidence>
<reference evidence="2" key="1">
    <citation type="submission" date="2023-10" db="EMBL/GenBank/DDBJ databases">
        <authorList>
            <person name="Hackl T."/>
        </authorList>
    </citation>
    <scope>NUCLEOTIDE SEQUENCE</scope>
</reference>
<dbReference type="Proteomes" id="UP001295740">
    <property type="component" value="Unassembled WGS sequence"/>
</dbReference>
<sequence>MRSQVTRHVLRRLPAGRAPGTLPLYTSLPRPTFRTYPVGCRVPRTAQRRTFLKLFQKPPRTLKELGTEPGYETLLQHRAAENDNLRPPPEPELAKAWRDFFGHKTRYGRAVNSTQAMCAHGVLRHLCQQERPAKDAHLTVQDLRTAMQCLSKPPRDDATHHLELSRMLYKEIRRRVLGVRPGPAHDTELESRMKPIDTFDYEHDLRSLLVALSQYGKALKARDLLVKYYERLNGVDQYRARRNWMPVLRGLAKEGRGQALKDLVFLAETYRIRYNPEFQAVLTGFFAHTDNASETKSWFHYPMKGGDKGDVAPGTYYDVLQFALRNNEQEWAMAIYQSLIKKLESGSPQEAKLSWDTAFQWAVLLLGKGIDHVEHMIRVAQKIPGKSQYQPDIETINGLLKAATDKDDPYLAERVVSLSKDLRLEPDFQTYTLQLDYRIRAKDLAGAFRAYQALQSLEEPSGDMEMPVLNKFIRALCSEAKPEYEQVLEVTSYLEQRHITLEPETVVSICMAFLKNDETYEVIDTLSLHTVHYSITERHLVRKAFVDYCLDKTVSTARVWDAYALLRQFFPEVENEDRVSIMDAFFDRGRADMACHVFGHMRSHGNPMHRPTLEVYVRCFEGIGRCPDLESLKMVHNMLKMDTTIQPNTLLYNSLMIAYIACDTSHQALDFWNEITNSPEGPSYSTLELVFRAYEVAPYGDEPSRELWEKIKRMEIDVPIQVYSAYMTALAAHGQLAEVKVLMEGAEDVTGKRPNVHTLAYTYNALPSPELKDEFEAWAEFEYPPTWEALKKKYKRRADAEGLRTFRLPRPWKA</sequence>
<accession>A0AAI8VCD1</accession>
<evidence type="ECO:0000313" key="3">
    <source>
        <dbReference type="Proteomes" id="UP001295740"/>
    </source>
</evidence>